<dbReference type="AlphaFoldDB" id="A0A813IXK3"/>
<dbReference type="Proteomes" id="UP000626109">
    <property type="component" value="Unassembled WGS sequence"/>
</dbReference>
<evidence type="ECO:0000313" key="3">
    <source>
        <dbReference type="Proteomes" id="UP000626109"/>
    </source>
</evidence>
<reference evidence="2" key="1">
    <citation type="submission" date="2021-02" db="EMBL/GenBank/DDBJ databases">
        <authorList>
            <person name="Dougan E. K."/>
            <person name="Rhodes N."/>
            <person name="Thang M."/>
            <person name="Chan C."/>
        </authorList>
    </citation>
    <scope>NUCLEOTIDE SEQUENCE</scope>
</reference>
<sequence>AGHKNFTGNQSRVKAQELGLALNDETMGVLSRMPLRSATTLMEAAANAQSQGQDANLYIQAEGATLAAQQGEQGFMAGKGAPASGTMGGGFGDESSFKRARLE</sequence>
<accession>A0A813IXK3</accession>
<feature type="non-terminal residue" evidence="2">
    <location>
        <position position="1"/>
    </location>
</feature>
<dbReference type="EMBL" id="CAJNNW010019772">
    <property type="protein sequence ID" value="CAE8665129.1"/>
    <property type="molecule type" value="Genomic_DNA"/>
</dbReference>
<proteinExistence type="predicted"/>
<gene>
    <name evidence="2" type="ORF">PGLA2088_LOCUS15820</name>
</gene>
<feature type="region of interest" description="Disordered" evidence="1">
    <location>
        <begin position="75"/>
        <end position="103"/>
    </location>
</feature>
<protein>
    <submittedName>
        <fullName evidence="2">Uncharacterized protein</fullName>
    </submittedName>
</protein>
<evidence type="ECO:0000256" key="1">
    <source>
        <dbReference type="SAM" id="MobiDB-lite"/>
    </source>
</evidence>
<organism evidence="2 3">
    <name type="scientific">Polarella glacialis</name>
    <name type="common">Dinoflagellate</name>
    <dbReference type="NCBI Taxonomy" id="89957"/>
    <lineage>
        <taxon>Eukaryota</taxon>
        <taxon>Sar</taxon>
        <taxon>Alveolata</taxon>
        <taxon>Dinophyceae</taxon>
        <taxon>Suessiales</taxon>
        <taxon>Suessiaceae</taxon>
        <taxon>Polarella</taxon>
    </lineage>
</organism>
<comment type="caution">
    <text evidence="2">The sequence shown here is derived from an EMBL/GenBank/DDBJ whole genome shotgun (WGS) entry which is preliminary data.</text>
</comment>
<name>A0A813IXK3_POLGL</name>
<evidence type="ECO:0000313" key="2">
    <source>
        <dbReference type="EMBL" id="CAE8665129.1"/>
    </source>
</evidence>